<accession>A0A1I3BV69</accession>
<dbReference type="EMBL" id="FOPY01000007">
    <property type="protein sequence ID" value="SFH66204.1"/>
    <property type="molecule type" value="Genomic_DNA"/>
</dbReference>
<evidence type="ECO:0000256" key="4">
    <source>
        <dbReference type="ARBA" id="ARBA00016436"/>
    </source>
</evidence>
<evidence type="ECO:0000256" key="11">
    <source>
        <dbReference type="ARBA" id="ARBA00023098"/>
    </source>
</evidence>
<dbReference type="InterPro" id="IPR027417">
    <property type="entry name" value="P-loop_NTPase"/>
</dbReference>
<comment type="caution">
    <text evidence="13">Lacks conserved residue(s) required for the propagation of feature annotation.</text>
</comment>
<keyword evidence="16" id="KW-1185">Reference proteome</keyword>
<evidence type="ECO:0000313" key="17">
    <source>
        <dbReference type="Proteomes" id="UP000294489"/>
    </source>
</evidence>
<evidence type="ECO:0000313" key="15">
    <source>
        <dbReference type="EMBL" id="TDX30358.1"/>
    </source>
</evidence>
<dbReference type="Pfam" id="PF02606">
    <property type="entry name" value="LpxK"/>
    <property type="match status" value="1"/>
</dbReference>
<dbReference type="PANTHER" id="PTHR42724:SF1">
    <property type="entry name" value="TETRAACYLDISACCHARIDE 4'-KINASE, MITOCHONDRIAL-RELATED"/>
    <property type="match status" value="1"/>
</dbReference>
<dbReference type="GO" id="GO:0009244">
    <property type="term" value="P:lipopolysaccharide core region biosynthetic process"/>
    <property type="evidence" value="ECO:0007669"/>
    <property type="project" value="TreeGrafter"/>
</dbReference>
<reference evidence="14 16" key="1">
    <citation type="submission" date="2016-10" db="EMBL/GenBank/DDBJ databases">
        <authorList>
            <person name="de Groot N.N."/>
        </authorList>
    </citation>
    <scope>NUCLEOTIDE SEQUENCE [LARGE SCALE GENOMIC DNA]</scope>
    <source>
        <strain evidence="14 16">CGMCC 1.6848</strain>
    </source>
</reference>
<comment type="similarity">
    <text evidence="13">Belongs to the LpxK family.</text>
</comment>
<evidence type="ECO:0000256" key="2">
    <source>
        <dbReference type="ARBA" id="ARBA00004870"/>
    </source>
</evidence>
<keyword evidence="6 13" id="KW-0441">Lipid A biosynthesis</keyword>
<evidence type="ECO:0000256" key="1">
    <source>
        <dbReference type="ARBA" id="ARBA00002274"/>
    </source>
</evidence>
<keyword evidence="5 13" id="KW-0444">Lipid biosynthesis</keyword>
<dbReference type="Proteomes" id="UP000294489">
    <property type="component" value="Unassembled WGS sequence"/>
</dbReference>
<comment type="pathway">
    <text evidence="2 13">Glycolipid biosynthesis; lipid IV(A) biosynthesis; lipid IV(A) from (3R)-3-hydroxytetradecanoyl-[acyl-carrier-protein] and UDP-N-acetyl-alpha-D-glucosamine: step 6/6.</text>
</comment>
<keyword evidence="11 13" id="KW-0443">Lipid metabolism</keyword>
<keyword evidence="10 13" id="KW-0067">ATP-binding</keyword>
<evidence type="ECO:0000256" key="9">
    <source>
        <dbReference type="ARBA" id="ARBA00022777"/>
    </source>
</evidence>
<evidence type="ECO:0000256" key="10">
    <source>
        <dbReference type="ARBA" id="ARBA00022840"/>
    </source>
</evidence>
<proteinExistence type="inferred from homology"/>
<gene>
    <name evidence="13" type="primary">lpxK</name>
    <name evidence="15" type="ORF">DFO67_105147</name>
    <name evidence="14" type="ORF">SAMN04487959_107152</name>
</gene>
<evidence type="ECO:0000313" key="14">
    <source>
        <dbReference type="EMBL" id="SFH66204.1"/>
    </source>
</evidence>
<dbReference type="GO" id="GO:0005524">
    <property type="term" value="F:ATP binding"/>
    <property type="evidence" value="ECO:0007669"/>
    <property type="project" value="UniProtKB-UniRule"/>
</dbReference>
<dbReference type="OrthoDB" id="9766423at2"/>
<dbReference type="HAMAP" id="MF_00409">
    <property type="entry name" value="LpxK"/>
    <property type="match status" value="1"/>
</dbReference>
<keyword evidence="9 13" id="KW-0418">Kinase</keyword>
<dbReference type="GO" id="GO:0009029">
    <property type="term" value="F:lipid-A 4'-kinase activity"/>
    <property type="evidence" value="ECO:0007669"/>
    <property type="project" value="UniProtKB-UniRule"/>
</dbReference>
<evidence type="ECO:0000256" key="13">
    <source>
        <dbReference type="HAMAP-Rule" id="MF_00409"/>
    </source>
</evidence>
<dbReference type="UniPathway" id="UPA00359">
    <property type="reaction ID" value="UER00482"/>
</dbReference>
<dbReference type="InterPro" id="IPR003758">
    <property type="entry name" value="LpxK"/>
</dbReference>
<evidence type="ECO:0000256" key="3">
    <source>
        <dbReference type="ARBA" id="ARBA00012071"/>
    </source>
</evidence>
<evidence type="ECO:0000256" key="7">
    <source>
        <dbReference type="ARBA" id="ARBA00022679"/>
    </source>
</evidence>
<dbReference type="EC" id="2.7.1.130" evidence="3 13"/>
<dbReference type="PANTHER" id="PTHR42724">
    <property type="entry name" value="TETRAACYLDISACCHARIDE 4'-KINASE"/>
    <property type="match status" value="1"/>
</dbReference>
<organism evidence="14 16">
    <name type="scientific">Modicisalibacter xianhensis</name>
    <dbReference type="NCBI Taxonomy" id="442341"/>
    <lineage>
        <taxon>Bacteria</taxon>
        <taxon>Pseudomonadati</taxon>
        <taxon>Pseudomonadota</taxon>
        <taxon>Gammaproteobacteria</taxon>
        <taxon>Oceanospirillales</taxon>
        <taxon>Halomonadaceae</taxon>
        <taxon>Modicisalibacter</taxon>
    </lineage>
</organism>
<keyword evidence="8 13" id="KW-0547">Nucleotide-binding</keyword>
<evidence type="ECO:0000256" key="6">
    <source>
        <dbReference type="ARBA" id="ARBA00022556"/>
    </source>
</evidence>
<evidence type="ECO:0000256" key="12">
    <source>
        <dbReference type="ARBA" id="ARBA00029757"/>
    </source>
</evidence>
<evidence type="ECO:0000256" key="5">
    <source>
        <dbReference type="ARBA" id="ARBA00022516"/>
    </source>
</evidence>
<dbReference type="STRING" id="442341.SAMN04487959_107152"/>
<dbReference type="Proteomes" id="UP000199040">
    <property type="component" value="Unassembled WGS sequence"/>
</dbReference>
<evidence type="ECO:0000313" key="16">
    <source>
        <dbReference type="Proteomes" id="UP000199040"/>
    </source>
</evidence>
<reference evidence="15 17" key="2">
    <citation type="submission" date="2019-03" db="EMBL/GenBank/DDBJ databases">
        <title>Freshwater and sediment microbial communities from various areas in North America, analyzing microbe dynamics in response to fracking.</title>
        <authorList>
            <person name="Lamendella R."/>
        </authorList>
    </citation>
    <scope>NUCLEOTIDE SEQUENCE [LARGE SCALE GENOMIC DNA]</scope>
    <source>
        <strain evidence="15 17">6_TX</strain>
    </source>
</reference>
<sequence>MSRWVDAWYRDAAWLHALRPLERIYRSAVARRDAAYRSGRKPVWQAPVPVVVVGNITLGGTGKSPLVAWLGRWLSEHGWRPGIVSRGYGGQAPGYPFYVRDDAEVAHAGDEPLMLAQQTGLPVVVDPDRPRGARRLIDAGCDILISDDGLQHLALGRDLELVVVDGQRGLGNGRCLPAGPLREPSSRLSRVDAVIVNGDTARELPIDGYRMHLQPSRWRHLIDGVCYPVDKQPFSGRVHALAGIGHPSRFFATLSSLGVEVDTHPFPDHHRFSASDLRFTDNRPVVMTAKDAVKCRPFANERCWALDVEACPEPAFVDWLGERLEALRSAEREEHDG</sequence>
<dbReference type="NCBIfam" id="TIGR00682">
    <property type="entry name" value="lpxK"/>
    <property type="match status" value="1"/>
</dbReference>
<dbReference type="AlphaFoldDB" id="A0A1I3BV69"/>
<dbReference type="SUPFAM" id="SSF52540">
    <property type="entry name" value="P-loop containing nucleoside triphosphate hydrolases"/>
    <property type="match status" value="1"/>
</dbReference>
<dbReference type="EMBL" id="SOEC01000005">
    <property type="protein sequence ID" value="TDX30358.1"/>
    <property type="molecule type" value="Genomic_DNA"/>
</dbReference>
<protein>
    <recommendedName>
        <fullName evidence="4 13">Tetraacyldisaccharide 4'-kinase</fullName>
        <ecNumber evidence="3 13">2.7.1.130</ecNumber>
    </recommendedName>
    <alternativeName>
        <fullName evidence="12 13">Lipid A 4'-kinase</fullName>
    </alternativeName>
</protein>
<keyword evidence="7 13" id="KW-0808">Transferase</keyword>
<comment type="catalytic activity">
    <reaction evidence="13">
        <text>a lipid A disaccharide + ATP = a lipid IVA + ADP + H(+)</text>
        <dbReference type="Rhea" id="RHEA:67840"/>
        <dbReference type="ChEBI" id="CHEBI:15378"/>
        <dbReference type="ChEBI" id="CHEBI:30616"/>
        <dbReference type="ChEBI" id="CHEBI:176343"/>
        <dbReference type="ChEBI" id="CHEBI:176425"/>
        <dbReference type="ChEBI" id="CHEBI:456216"/>
        <dbReference type="EC" id="2.7.1.130"/>
    </reaction>
</comment>
<dbReference type="GO" id="GO:0009245">
    <property type="term" value="P:lipid A biosynthetic process"/>
    <property type="evidence" value="ECO:0007669"/>
    <property type="project" value="UniProtKB-UniRule"/>
</dbReference>
<dbReference type="GO" id="GO:0005886">
    <property type="term" value="C:plasma membrane"/>
    <property type="evidence" value="ECO:0007669"/>
    <property type="project" value="TreeGrafter"/>
</dbReference>
<comment type="function">
    <text evidence="1 13">Transfers the gamma-phosphate of ATP to the 4'-position of a tetraacyldisaccharide 1-phosphate intermediate (termed DS-1-P) to form tetraacyldisaccharide 1,4'-bis-phosphate (lipid IVA).</text>
</comment>
<name>A0A1I3BV69_9GAMM</name>
<evidence type="ECO:0000256" key="8">
    <source>
        <dbReference type="ARBA" id="ARBA00022741"/>
    </source>
</evidence>
<dbReference type="RefSeq" id="WP_092846307.1">
    <property type="nucleotide sequence ID" value="NZ_FOPY01000007.1"/>
</dbReference>